<protein>
    <submittedName>
        <fullName evidence="1">Uncharacterized protein</fullName>
    </submittedName>
</protein>
<gene>
    <name evidence="1" type="ORF">FEZ63_18680</name>
</gene>
<keyword evidence="2" id="KW-1185">Reference proteome</keyword>
<organism evidence="1 2">
    <name type="scientific">Microvirga brassicacearum</name>
    <dbReference type="NCBI Taxonomy" id="2580413"/>
    <lineage>
        <taxon>Bacteria</taxon>
        <taxon>Pseudomonadati</taxon>
        <taxon>Pseudomonadota</taxon>
        <taxon>Alphaproteobacteria</taxon>
        <taxon>Hyphomicrobiales</taxon>
        <taxon>Methylobacteriaceae</taxon>
        <taxon>Microvirga</taxon>
    </lineage>
</organism>
<comment type="caution">
    <text evidence="1">The sequence shown here is derived from an EMBL/GenBank/DDBJ whole genome shotgun (WGS) entry which is preliminary data.</text>
</comment>
<name>A0A5N3P6L9_9HYPH</name>
<accession>A0A5N3P6L9</accession>
<dbReference type="EMBL" id="VCMV01000036">
    <property type="protein sequence ID" value="KAB0265353.1"/>
    <property type="molecule type" value="Genomic_DNA"/>
</dbReference>
<evidence type="ECO:0000313" key="1">
    <source>
        <dbReference type="EMBL" id="KAB0265353.1"/>
    </source>
</evidence>
<dbReference type="AlphaFoldDB" id="A0A5N3P6L9"/>
<evidence type="ECO:0000313" key="2">
    <source>
        <dbReference type="Proteomes" id="UP000325684"/>
    </source>
</evidence>
<proteinExistence type="predicted"/>
<reference evidence="1 2" key="1">
    <citation type="journal article" date="2019" name="Microorganisms">
        <title>Genome Insights into the Novel Species Microvirga brassicacearum, a Rapeseed Endophyte with Biotechnological Potential.</title>
        <authorList>
            <person name="Jimenez-Gomez A."/>
            <person name="Saati-Santamaria Z."/>
            <person name="Igual J.M."/>
            <person name="Rivas R."/>
            <person name="Mateos P.F."/>
            <person name="Garcia-Fraile P."/>
        </authorList>
    </citation>
    <scope>NUCLEOTIDE SEQUENCE [LARGE SCALE GENOMIC DNA]</scope>
    <source>
        <strain evidence="1 2">CDVBN77</strain>
    </source>
</reference>
<dbReference type="Proteomes" id="UP000325684">
    <property type="component" value="Unassembled WGS sequence"/>
</dbReference>
<dbReference type="OrthoDB" id="8019052at2"/>
<dbReference type="RefSeq" id="WP_150947306.1">
    <property type="nucleotide sequence ID" value="NZ_VCMV01000036.1"/>
</dbReference>
<sequence length="122" mass="13584">MQAPAMMQSAPVVAPDLATEHLTQQMLTLVEIAATQDRQIQALKTRCERLERREQAGMVAFTAFFHILDANRVSDLAAMAGVFGNLIGQAQQLDLPEDSILYLRQIETMLRDQHSDDQDTAS</sequence>